<reference evidence="3 4" key="1">
    <citation type="journal article" date="2018" name="Front. Plant Sci.">
        <title>Red Clover (Trifolium pratense) and Zigzag Clover (T. medium) - A Picture of Genomic Similarities and Differences.</title>
        <authorList>
            <person name="Dluhosova J."/>
            <person name="Istvanek J."/>
            <person name="Nedelnik J."/>
            <person name="Repkova J."/>
        </authorList>
    </citation>
    <scope>NUCLEOTIDE SEQUENCE [LARGE SCALE GENOMIC DNA]</scope>
    <source>
        <strain evidence="4">cv. 10/8</strain>
        <tissue evidence="3">Leaf</tissue>
    </source>
</reference>
<evidence type="ECO:0000313" key="4">
    <source>
        <dbReference type="Proteomes" id="UP000265520"/>
    </source>
</evidence>
<dbReference type="PANTHER" id="PTHR45786">
    <property type="entry name" value="DNA BINDING PROTEIN-LIKE"/>
    <property type="match status" value="1"/>
</dbReference>
<evidence type="ECO:0000256" key="1">
    <source>
        <dbReference type="SAM" id="MobiDB-lite"/>
    </source>
</evidence>
<evidence type="ECO:0000259" key="2">
    <source>
        <dbReference type="Pfam" id="PF14214"/>
    </source>
</evidence>
<feature type="non-terminal residue" evidence="3">
    <location>
        <position position="1043"/>
    </location>
</feature>
<dbReference type="PANTHER" id="PTHR45786:SF74">
    <property type="entry name" value="ATP-DEPENDENT DNA HELICASE"/>
    <property type="match status" value="1"/>
</dbReference>
<comment type="caution">
    <text evidence="3">The sequence shown here is derived from an EMBL/GenBank/DDBJ whole genome shotgun (WGS) entry which is preliminary data.</text>
</comment>
<dbReference type="GO" id="GO:0004386">
    <property type="term" value="F:helicase activity"/>
    <property type="evidence" value="ECO:0007669"/>
    <property type="project" value="UniProtKB-KW"/>
</dbReference>
<dbReference type="AlphaFoldDB" id="A0A392LWK9"/>
<feature type="region of interest" description="Disordered" evidence="1">
    <location>
        <begin position="137"/>
        <end position="166"/>
    </location>
</feature>
<dbReference type="EMBL" id="LXQA010000058">
    <property type="protein sequence ID" value="MCH79351.1"/>
    <property type="molecule type" value="Genomic_DNA"/>
</dbReference>
<dbReference type="InterPro" id="IPR025476">
    <property type="entry name" value="Helitron_helicase-like"/>
</dbReference>
<dbReference type="Pfam" id="PF14214">
    <property type="entry name" value="Helitron_like_N"/>
    <property type="match status" value="1"/>
</dbReference>
<proteinExistence type="predicted"/>
<keyword evidence="3" id="KW-0378">Hydrolase</keyword>
<keyword evidence="4" id="KW-1185">Reference proteome</keyword>
<keyword evidence="3" id="KW-0547">Nucleotide-binding</keyword>
<gene>
    <name evidence="3" type="ORF">A2U01_0000099</name>
</gene>
<feature type="domain" description="Helitron helicase-like" evidence="2">
    <location>
        <begin position="519"/>
        <end position="701"/>
    </location>
</feature>
<feature type="compositionally biased region" description="Polar residues" evidence="1">
    <location>
        <begin position="22"/>
        <end position="36"/>
    </location>
</feature>
<feature type="region of interest" description="Disordered" evidence="1">
    <location>
        <begin position="15"/>
        <end position="36"/>
    </location>
</feature>
<dbReference type="Proteomes" id="UP000265520">
    <property type="component" value="Unassembled WGS sequence"/>
</dbReference>
<keyword evidence="3" id="KW-0347">Helicase</keyword>
<keyword evidence="3" id="KW-0067">ATP-binding</keyword>
<name>A0A392LWK9_9FABA</name>
<evidence type="ECO:0000313" key="3">
    <source>
        <dbReference type="EMBL" id="MCH79351.1"/>
    </source>
</evidence>
<accession>A0A392LWK9</accession>
<sequence>MDNDHDKLSRFSRMQKLKKQSNIRNVSSKGNVRATKVSQRNIQKNSGMSSISQHSMLTHSNIENVKPTENNPNYSIASNTSNYKRKADRIPLSPLNPDFILTPSLSQDLNLTIQSKRIRTPNPRYFSPTSCFINPLTDSTQVSSTPRQQTEYQTGSTSASSEVTNSPYSEVYNPTFKSSNAKPARKMKLKNKYIGVQRLDFEDDTEGSFEVVDDIDVFKSTLYATSESEPILNFGLPEVTCKHCFAEVWYEERAEKARFTADVEFSICCQKGDVTIPLLKKPPKLLLDLINGHEPRSRNFKDNIRAYNSMFAFTSMGGQVNDTMNNGGGPPQFILGGQNYHRIGSLLPEAGTTPKFAQLYVFDTQNEVNNRAASFRSTNKKQDPIDLSLVKDLQDMIDSCNPLAKAYRRVRDTFESGVQCKLSLRLYRNREKDSRMHNIPTADEVAGLIVGDFDDSDIGRDVIISERRYGLTRIHETHVLFLPLQYPLLFPRGENGWEPDIPRNETDTKKRERVTIREFIAYRIQERKMEFGNILSSKRLFQQFVVDCYTMLEAQRLSFIRENQSKIRQDVLSGLQEAVDRGDLDASLVGKRVIVPDSFTGGPRYMFNNCQDAMGICKKVGFPDLFITITCNANWPEIRNFLLPKGLQPADRPDIVCRVFKMKLDEIMDDFKKKERFGKVIAGMYTIEFQKRGLPHAHMLLWLDGKHKLNSGRDIDKLISAELPHPELYPKLHAVVASFMMHGPCGEAKRSSPCMKGRSSCSKFFPKKYKSSTSIDEDGYPSYKRRNTGVVVEKNGVKLDNGYVVPYNPFLLMRYQAHINVEACNKSNAIKYLFKYVNKGPDRSNIVISNDKSAAQQPEVIDEIKRFYDCRYISPSEAVWRLLAFDIHRKFPAVIRLSIHLENQQCIKFDDNSSLENVVRYREMVDTMFLAWFTANQEYEQGRDLTYAEFPSKFVYNSTDHRWEPRKIGSSIGRLTYVPVGAGELYYLRVLLTKQRGCTSYESIKTVDGKLCNSFQEACSELLLLKDDQEFKDGLIESYELAS</sequence>
<protein>
    <submittedName>
        <fullName evidence="3">ATP-dependent DNA helicase PIF1</fullName>
    </submittedName>
</protein>
<organism evidence="3 4">
    <name type="scientific">Trifolium medium</name>
    <dbReference type="NCBI Taxonomy" id="97028"/>
    <lineage>
        <taxon>Eukaryota</taxon>
        <taxon>Viridiplantae</taxon>
        <taxon>Streptophyta</taxon>
        <taxon>Embryophyta</taxon>
        <taxon>Tracheophyta</taxon>
        <taxon>Spermatophyta</taxon>
        <taxon>Magnoliopsida</taxon>
        <taxon>eudicotyledons</taxon>
        <taxon>Gunneridae</taxon>
        <taxon>Pentapetalae</taxon>
        <taxon>rosids</taxon>
        <taxon>fabids</taxon>
        <taxon>Fabales</taxon>
        <taxon>Fabaceae</taxon>
        <taxon>Papilionoideae</taxon>
        <taxon>50 kb inversion clade</taxon>
        <taxon>NPAAA clade</taxon>
        <taxon>Hologalegina</taxon>
        <taxon>IRL clade</taxon>
        <taxon>Trifolieae</taxon>
        <taxon>Trifolium</taxon>
    </lineage>
</organism>